<dbReference type="EMBL" id="SMFR01000003">
    <property type="protein sequence ID" value="TCJ95549.1"/>
    <property type="molecule type" value="Genomic_DNA"/>
</dbReference>
<dbReference type="STRING" id="1210063.GCA_001612665_04066"/>
<name>A0A4R1FQ12_9NOCA</name>
<proteinExistence type="predicted"/>
<gene>
    <name evidence="1" type="ORF">DFR71_4464</name>
</gene>
<keyword evidence="2" id="KW-1185">Reference proteome</keyword>
<evidence type="ECO:0000313" key="1">
    <source>
        <dbReference type="EMBL" id="TCJ95549.1"/>
    </source>
</evidence>
<dbReference type="Proteomes" id="UP000294856">
    <property type="component" value="Unassembled WGS sequence"/>
</dbReference>
<reference evidence="1 2" key="1">
    <citation type="submission" date="2019-03" db="EMBL/GenBank/DDBJ databases">
        <title>Genomic Encyclopedia of Type Strains, Phase IV (KMG-IV): sequencing the most valuable type-strain genomes for metagenomic binning, comparative biology and taxonomic classification.</title>
        <authorList>
            <person name="Goeker M."/>
        </authorList>
    </citation>
    <scope>NUCLEOTIDE SEQUENCE [LARGE SCALE GENOMIC DNA]</scope>
    <source>
        <strain evidence="1 2">DSM 44684</strain>
    </source>
</reference>
<dbReference type="InterPro" id="IPR019587">
    <property type="entry name" value="Polyketide_cyclase/dehydratase"/>
</dbReference>
<dbReference type="Pfam" id="PF10604">
    <property type="entry name" value="Polyketide_cyc2"/>
    <property type="match status" value="1"/>
</dbReference>
<dbReference type="SUPFAM" id="SSF55961">
    <property type="entry name" value="Bet v1-like"/>
    <property type="match status" value="1"/>
</dbReference>
<dbReference type="InterPro" id="IPR023393">
    <property type="entry name" value="START-like_dom_sf"/>
</dbReference>
<dbReference type="Gene3D" id="3.30.530.20">
    <property type="match status" value="1"/>
</dbReference>
<dbReference type="CDD" id="cd07812">
    <property type="entry name" value="SRPBCC"/>
    <property type="match status" value="1"/>
</dbReference>
<accession>A0A4R1FQ12</accession>
<comment type="caution">
    <text evidence="1">The sequence shown here is derived from an EMBL/GenBank/DDBJ whole genome shotgun (WGS) entry which is preliminary data.</text>
</comment>
<sequence>MVTFHEEHGTAMVRVAKRTVRMDISEKSASVCPTPFGTGGRATTARRVPMKWGIMAQRSHRTRQTGQLITPGAPCDSVDQVHASGAIVLAVSADVLWELLSEPDSIAVWMSELHAWTDPTPDRVGADLELAAQVQMFDMRHDVRLVVTEYHPDRSWTMTCGSVPGIAVTFTIELDRLREVSRVTLRTGLHGQVLRDADVVVLRQAVQRGLDSNLRQLTEIAEMTFRTPAAVVHHPG</sequence>
<protein>
    <submittedName>
        <fullName evidence="1">Polyketide cyclase/dehydrase/lipid transport protein</fullName>
    </submittedName>
</protein>
<dbReference type="OrthoDB" id="9803476at2"/>
<organism evidence="1 2">
    <name type="scientific">Nocardia alba</name>
    <dbReference type="NCBI Taxonomy" id="225051"/>
    <lineage>
        <taxon>Bacteria</taxon>
        <taxon>Bacillati</taxon>
        <taxon>Actinomycetota</taxon>
        <taxon>Actinomycetes</taxon>
        <taxon>Mycobacteriales</taxon>
        <taxon>Nocardiaceae</taxon>
        <taxon>Nocardia</taxon>
    </lineage>
</organism>
<evidence type="ECO:0000313" key="2">
    <source>
        <dbReference type="Proteomes" id="UP000294856"/>
    </source>
</evidence>
<dbReference type="AlphaFoldDB" id="A0A4R1FQ12"/>